<evidence type="ECO:0000313" key="1">
    <source>
        <dbReference type="EMBL" id="MEJ5093858.1"/>
    </source>
</evidence>
<dbReference type="EMBL" id="JBBGZA010000001">
    <property type="protein sequence ID" value="MEJ5093858.1"/>
    <property type="molecule type" value="Genomic_DNA"/>
</dbReference>
<accession>A0ABU8Q2I3</accession>
<proteinExistence type="predicted"/>
<protein>
    <recommendedName>
        <fullName evidence="3">Transposase</fullName>
    </recommendedName>
</protein>
<gene>
    <name evidence="1" type="ORF">WH159_04835</name>
</gene>
<keyword evidence="2" id="KW-1185">Reference proteome</keyword>
<evidence type="ECO:0008006" key="3">
    <source>
        <dbReference type="Google" id="ProtNLM"/>
    </source>
</evidence>
<name>A0ABU8Q2I3_9SPHN</name>
<organism evidence="1 2">
    <name type="scientific">Sphingomonas molluscorum</name>
    <dbReference type="NCBI Taxonomy" id="418184"/>
    <lineage>
        <taxon>Bacteria</taxon>
        <taxon>Pseudomonadati</taxon>
        <taxon>Pseudomonadota</taxon>
        <taxon>Alphaproteobacteria</taxon>
        <taxon>Sphingomonadales</taxon>
        <taxon>Sphingomonadaceae</taxon>
        <taxon>Sphingomonas</taxon>
    </lineage>
</organism>
<sequence>MMHETEPSHAPKAPAAGKGAPVLGTLLQDAFALPHDTLITGDLPFLLSQLSLLPRTEPREDAALGRSA</sequence>
<evidence type="ECO:0000313" key="2">
    <source>
        <dbReference type="Proteomes" id="UP001380365"/>
    </source>
</evidence>
<comment type="caution">
    <text evidence="1">The sequence shown here is derived from an EMBL/GenBank/DDBJ whole genome shotgun (WGS) entry which is preliminary data.</text>
</comment>
<dbReference type="Proteomes" id="UP001380365">
    <property type="component" value="Unassembled WGS sequence"/>
</dbReference>
<reference evidence="1 2" key="1">
    <citation type="submission" date="2023-12" db="EMBL/GenBank/DDBJ databases">
        <title>Gut-associated functions are favored during microbiome assembly across C. elegans life.</title>
        <authorList>
            <person name="Zimmermann J."/>
        </authorList>
    </citation>
    <scope>NUCLEOTIDE SEQUENCE [LARGE SCALE GENOMIC DNA]</scope>
    <source>
        <strain evidence="1 2">JUb134</strain>
    </source>
</reference>
<dbReference type="RefSeq" id="WP_132882403.1">
    <property type="nucleotide sequence ID" value="NZ_JBBGZA010000001.1"/>
</dbReference>